<dbReference type="EMBL" id="SOFD01000024">
    <property type="protein sequence ID" value="TFB77737.1"/>
    <property type="molecule type" value="Genomic_DNA"/>
</dbReference>
<evidence type="ECO:0000313" key="2">
    <source>
        <dbReference type="EMBL" id="TFB77737.1"/>
    </source>
</evidence>
<keyword evidence="3" id="KW-1185">Reference proteome</keyword>
<evidence type="ECO:0000313" key="3">
    <source>
        <dbReference type="Proteomes" id="UP000298252"/>
    </source>
</evidence>
<dbReference type="SMART" id="SM00382">
    <property type="entry name" value="AAA"/>
    <property type="match status" value="1"/>
</dbReference>
<dbReference type="InterPro" id="IPR003593">
    <property type="entry name" value="AAA+_ATPase"/>
</dbReference>
<reference evidence="2 3" key="1">
    <citation type="submission" date="2019-03" db="EMBL/GenBank/DDBJ databases">
        <title>Genomics of glacier-inhabiting Cryobacterium strains.</title>
        <authorList>
            <person name="Liu Q."/>
            <person name="Xin Y.-H."/>
        </authorList>
    </citation>
    <scope>NUCLEOTIDE SEQUENCE [LARGE SCALE GENOMIC DNA]</scope>
    <source>
        <strain evidence="2 3">Hh8</strain>
    </source>
</reference>
<dbReference type="Gene3D" id="3.40.50.300">
    <property type="entry name" value="P-loop containing nucleotide triphosphate hydrolases"/>
    <property type="match status" value="1"/>
</dbReference>
<protein>
    <submittedName>
        <fullName evidence="2">ATP-binding protein</fullName>
    </submittedName>
</protein>
<dbReference type="GO" id="GO:0005524">
    <property type="term" value="F:ATP binding"/>
    <property type="evidence" value="ECO:0007669"/>
    <property type="project" value="UniProtKB-KW"/>
</dbReference>
<dbReference type="Proteomes" id="UP000298252">
    <property type="component" value="Unassembled WGS sequence"/>
</dbReference>
<feature type="domain" description="AAA+ ATPase" evidence="1">
    <location>
        <begin position="38"/>
        <end position="231"/>
    </location>
</feature>
<comment type="caution">
    <text evidence="2">The sequence shown here is derived from an EMBL/GenBank/DDBJ whole genome shotgun (WGS) entry which is preliminary data.</text>
</comment>
<dbReference type="SUPFAM" id="SSF52540">
    <property type="entry name" value="P-loop containing nucleoside triphosphate hydrolases"/>
    <property type="match status" value="1"/>
</dbReference>
<dbReference type="PANTHER" id="PTHR34301:SF8">
    <property type="entry name" value="ATPASE DOMAIN-CONTAINING PROTEIN"/>
    <property type="match status" value="1"/>
</dbReference>
<keyword evidence="2" id="KW-0547">Nucleotide-binding</keyword>
<dbReference type="InterPro" id="IPR041664">
    <property type="entry name" value="AAA_16"/>
</dbReference>
<proteinExistence type="predicted"/>
<sequence length="405" mass="44426">MDNPYTPNAGAAPEILIGRDAQTEAFETLLKRLSRGRSEQSMIITGLRGVGKTVLLNRFVEIAIASKWEVIELEASKHNNTHFRQAMFSQLKSALLRLAPRARWTARGKRAAEVLSAFAVSVDGQGAWSLSWDVPPAEGFADHGDLGMDLTDVLVAIGEAAKEQEKGLVILIDEVQFLGSPQLEALIQAVHKTVQKKLPVTFVGAGLPQITELAGDAKSYAERLFKFPKIGSLEGDDARKALTEPAANEGAIFNEDAVDLAMEITRGYPYFIQELGYQVWTVANAHRITRDDVAIAKEAYDSKLDGSFFRVRLDRSTPLQTAYMRAMAELGPGAQKASDVARIMGRESTQVGPTRAELIEMGLLYTPEHGYAAFTVPDFDQFMLRAVPTLDVPAPQRRKKTTPTP</sequence>
<evidence type="ECO:0000259" key="1">
    <source>
        <dbReference type="SMART" id="SM00382"/>
    </source>
</evidence>
<dbReference type="Pfam" id="PF13191">
    <property type="entry name" value="AAA_16"/>
    <property type="match status" value="1"/>
</dbReference>
<organism evidence="2 3">
    <name type="scientific">Cryobacterium flavum</name>
    <dbReference type="NCBI Taxonomy" id="1424659"/>
    <lineage>
        <taxon>Bacteria</taxon>
        <taxon>Bacillati</taxon>
        <taxon>Actinomycetota</taxon>
        <taxon>Actinomycetes</taxon>
        <taxon>Micrococcales</taxon>
        <taxon>Microbacteriaceae</taxon>
        <taxon>Cryobacterium</taxon>
    </lineage>
</organism>
<accession>A0ABY2I689</accession>
<keyword evidence="2" id="KW-0067">ATP-binding</keyword>
<name>A0ABY2I689_9MICO</name>
<gene>
    <name evidence="2" type="ORF">E3O21_08705</name>
</gene>
<dbReference type="InterPro" id="IPR027417">
    <property type="entry name" value="P-loop_NTPase"/>
</dbReference>
<dbReference type="PANTHER" id="PTHR34301">
    <property type="entry name" value="DNA-BINDING PROTEIN-RELATED"/>
    <property type="match status" value="1"/>
</dbReference>